<comment type="caution">
    <text evidence="2">The sequence shown here is derived from an EMBL/GenBank/DDBJ whole genome shotgun (WGS) entry which is preliminary data.</text>
</comment>
<protein>
    <recommendedName>
        <fullName evidence="4">Rieske domain-containing protein</fullName>
    </recommendedName>
</protein>
<sequence length="170" mass="18844">MFTRSFSQTSVLLLSFGIFAAVPVPVSANPGIQLHSEPNFKGEVTTIDVNRLADKACVDIDQDITVKSINLSNDLVFQHSCCVLYRSPCTPSHGLSQGPYFLNQRVFSDISDLTPYGWTDTIRSIVCPGHHVCAGFMHELDEVEVDGETESLRNYWVDTEHAFGANMVFV</sequence>
<evidence type="ECO:0000313" key="2">
    <source>
        <dbReference type="EMBL" id="KAK1753406.1"/>
    </source>
</evidence>
<keyword evidence="3" id="KW-1185">Reference proteome</keyword>
<dbReference type="AlphaFoldDB" id="A0AAJ0B834"/>
<proteinExistence type="predicted"/>
<gene>
    <name evidence="2" type="ORF">QBC47DRAFT_42718</name>
</gene>
<evidence type="ECO:0000313" key="3">
    <source>
        <dbReference type="Proteomes" id="UP001239445"/>
    </source>
</evidence>
<organism evidence="2 3">
    <name type="scientific">Echria macrotheca</name>
    <dbReference type="NCBI Taxonomy" id="438768"/>
    <lineage>
        <taxon>Eukaryota</taxon>
        <taxon>Fungi</taxon>
        <taxon>Dikarya</taxon>
        <taxon>Ascomycota</taxon>
        <taxon>Pezizomycotina</taxon>
        <taxon>Sordariomycetes</taxon>
        <taxon>Sordariomycetidae</taxon>
        <taxon>Sordariales</taxon>
        <taxon>Schizotheciaceae</taxon>
        <taxon>Echria</taxon>
    </lineage>
</organism>
<reference evidence="2" key="1">
    <citation type="submission" date="2023-06" db="EMBL/GenBank/DDBJ databases">
        <title>Genome-scale phylogeny and comparative genomics of the fungal order Sordariales.</title>
        <authorList>
            <consortium name="Lawrence Berkeley National Laboratory"/>
            <person name="Hensen N."/>
            <person name="Bonometti L."/>
            <person name="Westerberg I."/>
            <person name="Brannstrom I.O."/>
            <person name="Guillou S."/>
            <person name="Cros-Aarteil S."/>
            <person name="Calhoun S."/>
            <person name="Haridas S."/>
            <person name="Kuo A."/>
            <person name="Mondo S."/>
            <person name="Pangilinan J."/>
            <person name="Riley R."/>
            <person name="Labutti K."/>
            <person name="Andreopoulos B."/>
            <person name="Lipzen A."/>
            <person name="Chen C."/>
            <person name="Yanf M."/>
            <person name="Daum C."/>
            <person name="Ng V."/>
            <person name="Clum A."/>
            <person name="Steindorff A."/>
            <person name="Ohm R."/>
            <person name="Martin F."/>
            <person name="Silar P."/>
            <person name="Natvig D."/>
            <person name="Lalanne C."/>
            <person name="Gautier V."/>
            <person name="Ament-Velasquez S.L."/>
            <person name="Kruys A."/>
            <person name="Hutchinson M.I."/>
            <person name="Powell A.J."/>
            <person name="Barry K."/>
            <person name="Miller A.N."/>
            <person name="Grigoriev I.V."/>
            <person name="Debuchy R."/>
            <person name="Gladieux P."/>
            <person name="Thoren M.H."/>
            <person name="Johannesson H."/>
        </authorList>
    </citation>
    <scope>NUCLEOTIDE SEQUENCE</scope>
    <source>
        <strain evidence="2">PSN4</strain>
    </source>
</reference>
<feature type="signal peptide" evidence="1">
    <location>
        <begin position="1"/>
        <end position="28"/>
    </location>
</feature>
<name>A0AAJ0B834_9PEZI</name>
<keyword evidence="1" id="KW-0732">Signal</keyword>
<dbReference type="Proteomes" id="UP001239445">
    <property type="component" value="Unassembled WGS sequence"/>
</dbReference>
<feature type="chain" id="PRO_5042540544" description="Rieske domain-containing protein" evidence="1">
    <location>
        <begin position="29"/>
        <end position="170"/>
    </location>
</feature>
<evidence type="ECO:0008006" key="4">
    <source>
        <dbReference type="Google" id="ProtNLM"/>
    </source>
</evidence>
<dbReference type="EMBL" id="MU839837">
    <property type="protein sequence ID" value="KAK1753406.1"/>
    <property type="molecule type" value="Genomic_DNA"/>
</dbReference>
<accession>A0AAJ0B834</accession>
<evidence type="ECO:0000256" key="1">
    <source>
        <dbReference type="SAM" id="SignalP"/>
    </source>
</evidence>